<evidence type="ECO:0000313" key="1">
    <source>
        <dbReference type="EMBL" id="COW96147.1"/>
    </source>
</evidence>
<organism evidence="1 2">
    <name type="scientific">Mycobacterium tuberculosis</name>
    <dbReference type="NCBI Taxonomy" id="1773"/>
    <lineage>
        <taxon>Bacteria</taxon>
        <taxon>Bacillati</taxon>
        <taxon>Actinomycetota</taxon>
        <taxon>Actinomycetes</taxon>
        <taxon>Mycobacteriales</taxon>
        <taxon>Mycobacteriaceae</taxon>
        <taxon>Mycobacterium</taxon>
        <taxon>Mycobacterium tuberculosis complex</taxon>
    </lineage>
</organism>
<reference evidence="1 2" key="1">
    <citation type="submission" date="2015-03" db="EMBL/GenBank/DDBJ databases">
        <authorList>
            <consortium name="Pathogen Informatics"/>
        </authorList>
    </citation>
    <scope>NUCLEOTIDE SEQUENCE [LARGE SCALE GENOMIC DNA]</scope>
    <source>
        <strain evidence="1 2">M09401471</strain>
    </source>
</reference>
<dbReference type="Proteomes" id="UP000044938">
    <property type="component" value="Unassembled WGS sequence"/>
</dbReference>
<dbReference type="EMBL" id="CSAJ01000612">
    <property type="protein sequence ID" value="COW96147.1"/>
    <property type="molecule type" value="Genomic_DNA"/>
</dbReference>
<accession>A0A655JID2</accession>
<name>A0A655JID2_MYCTX</name>
<evidence type="ECO:0000313" key="2">
    <source>
        <dbReference type="Proteomes" id="UP000044938"/>
    </source>
</evidence>
<sequence>MRTSSSPRRISDSVSSARACWAVIARLVMVLSDSAAVSFALRLAVVEMVSAVPTHTTMTRIPSAPTTRPGLIRRLVRRASQRCANAPKTTVVATTRITGAGIWVDAVVSRSTRADVAW</sequence>
<gene>
    <name evidence="1" type="ORF">ERS007720_03638</name>
</gene>
<protein>
    <submittedName>
        <fullName evidence="1">Uncharacterized protein</fullName>
    </submittedName>
</protein>
<dbReference type="AlphaFoldDB" id="A0A655JID2"/>
<proteinExistence type="predicted"/>